<dbReference type="AlphaFoldDB" id="A0A1I5FB18"/>
<evidence type="ECO:0000313" key="6">
    <source>
        <dbReference type="Proteomes" id="UP000198806"/>
    </source>
</evidence>
<dbReference type="RefSeq" id="WP_091686237.1">
    <property type="nucleotide sequence ID" value="NZ_BAABFM010000027.1"/>
</dbReference>
<dbReference type="SFLD" id="SFLDG01084">
    <property type="entry name" value="Uncharacterised_Radical_SAM_Su"/>
    <property type="match status" value="1"/>
</dbReference>
<organism evidence="5 6">
    <name type="scientific">Anaerocolumna aminovalerica</name>
    <dbReference type="NCBI Taxonomy" id="1527"/>
    <lineage>
        <taxon>Bacteria</taxon>
        <taxon>Bacillati</taxon>
        <taxon>Bacillota</taxon>
        <taxon>Clostridia</taxon>
        <taxon>Lachnospirales</taxon>
        <taxon>Lachnospiraceae</taxon>
        <taxon>Anaerocolumna</taxon>
    </lineage>
</organism>
<sequence>MHESIVKGILSAHNGMNIYRGCTHGCIYCDSRSKCYQINHEFEDIEVKVNAPELLEEALRRKRKKTVIGTGAMTDPYIHLEETLGNTRKCLELVESYGFGLAIQTKSARILRDLDLLKKINQKSKCVVQMTLTTYDEELCKIIEPNVSTTKERYEVLKIMQENGIPTIVWLSPILPFLNDTEENIKGILNYCIRAKVHGIICFGMGLTLREGNREYFYKKLDQHFPGLKEKYIKKYGNSYEINSPNNAKLMNILKETCSSHHILQDVNACFQYLHQYEEKNSYEQLTFPGLEDIN</sequence>
<evidence type="ECO:0000256" key="3">
    <source>
        <dbReference type="ARBA" id="ARBA00023014"/>
    </source>
</evidence>
<feature type="domain" description="Radical SAM core" evidence="4">
    <location>
        <begin position="8"/>
        <end position="254"/>
    </location>
</feature>
<dbReference type="PANTHER" id="PTHR43432:SF5">
    <property type="entry name" value="ELP3_MIAA_NIFB-LIKE RADICAL SAM CORE DOMAIN-CONTAINING PROTEIN"/>
    <property type="match status" value="1"/>
</dbReference>
<keyword evidence="3" id="KW-0411">Iron-sulfur</keyword>
<keyword evidence="5" id="KW-0456">Lyase</keyword>
<evidence type="ECO:0000256" key="1">
    <source>
        <dbReference type="ARBA" id="ARBA00022723"/>
    </source>
</evidence>
<dbReference type="GO" id="GO:0016829">
    <property type="term" value="F:lyase activity"/>
    <property type="evidence" value="ECO:0007669"/>
    <property type="project" value="UniProtKB-KW"/>
</dbReference>
<name>A0A1I5FB18_9FIRM</name>
<dbReference type="Proteomes" id="UP000198806">
    <property type="component" value="Unassembled WGS sequence"/>
</dbReference>
<dbReference type="InterPro" id="IPR040086">
    <property type="entry name" value="MJ0683-like"/>
</dbReference>
<dbReference type="PROSITE" id="PS51918">
    <property type="entry name" value="RADICAL_SAM"/>
    <property type="match status" value="1"/>
</dbReference>
<dbReference type="InterPro" id="IPR058240">
    <property type="entry name" value="rSAM_sf"/>
</dbReference>
<dbReference type="SUPFAM" id="SSF102114">
    <property type="entry name" value="Radical SAM enzymes"/>
    <property type="match status" value="1"/>
</dbReference>
<gene>
    <name evidence="5" type="ORF">SAMN04489757_1139</name>
</gene>
<dbReference type="Gene3D" id="3.80.30.30">
    <property type="match status" value="1"/>
</dbReference>
<reference evidence="5 6" key="1">
    <citation type="submission" date="2016-10" db="EMBL/GenBank/DDBJ databases">
        <authorList>
            <person name="de Groot N.N."/>
        </authorList>
    </citation>
    <scope>NUCLEOTIDE SEQUENCE [LARGE SCALE GENOMIC DNA]</scope>
    <source>
        <strain evidence="5 6">DSM 1283</strain>
    </source>
</reference>
<dbReference type="GO" id="GO:0051536">
    <property type="term" value="F:iron-sulfur cluster binding"/>
    <property type="evidence" value="ECO:0007669"/>
    <property type="project" value="UniProtKB-KW"/>
</dbReference>
<dbReference type="Pfam" id="PF04055">
    <property type="entry name" value="Radical_SAM"/>
    <property type="match status" value="1"/>
</dbReference>
<keyword evidence="6" id="KW-1185">Reference proteome</keyword>
<proteinExistence type="predicted"/>
<protein>
    <submittedName>
        <fullName evidence="5">DNA repair photolyase</fullName>
    </submittedName>
</protein>
<dbReference type="SFLD" id="SFLDS00029">
    <property type="entry name" value="Radical_SAM"/>
    <property type="match status" value="1"/>
</dbReference>
<dbReference type="PANTHER" id="PTHR43432">
    <property type="entry name" value="SLR0285 PROTEIN"/>
    <property type="match status" value="1"/>
</dbReference>
<dbReference type="InterPro" id="IPR007197">
    <property type="entry name" value="rSAM"/>
</dbReference>
<dbReference type="OrthoDB" id="9785699at2"/>
<dbReference type="EMBL" id="FOWD01000013">
    <property type="protein sequence ID" value="SFO20806.1"/>
    <property type="molecule type" value="Genomic_DNA"/>
</dbReference>
<keyword evidence="2" id="KW-0408">Iron</keyword>
<evidence type="ECO:0000313" key="5">
    <source>
        <dbReference type="EMBL" id="SFO20806.1"/>
    </source>
</evidence>
<keyword evidence="1" id="KW-0479">Metal-binding</keyword>
<dbReference type="GO" id="GO:0046872">
    <property type="term" value="F:metal ion binding"/>
    <property type="evidence" value="ECO:0007669"/>
    <property type="project" value="UniProtKB-KW"/>
</dbReference>
<dbReference type="CDD" id="cd01335">
    <property type="entry name" value="Radical_SAM"/>
    <property type="match status" value="1"/>
</dbReference>
<evidence type="ECO:0000256" key="2">
    <source>
        <dbReference type="ARBA" id="ARBA00023004"/>
    </source>
</evidence>
<evidence type="ECO:0000259" key="4">
    <source>
        <dbReference type="PROSITE" id="PS51918"/>
    </source>
</evidence>
<accession>A0A1I5FB18</accession>